<sequence>MKIPVYNLGVGSRGVPLHPEAIYSQPVSCMHSPSDRSC</sequence>
<reference evidence="4 6" key="1">
    <citation type="submission" date="2018-09" db="EMBL/GenBank/DDBJ databases">
        <title>Genomic investigation of the strawberry pathogen Phytophthora fragariae indicates pathogenicity is determined by transcriptional variation in three key races.</title>
        <authorList>
            <person name="Adams T.M."/>
            <person name="Armitage A.D."/>
            <person name="Sobczyk M.K."/>
            <person name="Bates H.J."/>
            <person name="Dunwell J.M."/>
            <person name="Nellist C.F."/>
            <person name="Harrison R.J."/>
        </authorList>
    </citation>
    <scope>NUCLEOTIDE SEQUENCE [LARGE SCALE GENOMIC DNA]</scope>
    <source>
        <strain evidence="2 4">SCRP249</strain>
        <strain evidence="1 6">SCRP324</strain>
        <strain evidence="3 5">SCRP333</strain>
    </source>
</reference>
<name>A0A6A3JJZ2_9STRA</name>
<proteinExistence type="predicted"/>
<gene>
    <name evidence="2" type="ORF">PR001_g19750</name>
    <name evidence="1" type="ORF">PR002_g20124</name>
    <name evidence="3" type="ORF">PR003_g20385</name>
</gene>
<dbReference type="EMBL" id="QXFT01001807">
    <property type="protein sequence ID" value="KAE9309938.1"/>
    <property type="molecule type" value="Genomic_DNA"/>
</dbReference>
<keyword evidence="5" id="KW-1185">Reference proteome</keyword>
<accession>A0A6A3JJZ2</accession>
<organism evidence="1 6">
    <name type="scientific">Phytophthora rubi</name>
    <dbReference type="NCBI Taxonomy" id="129364"/>
    <lineage>
        <taxon>Eukaryota</taxon>
        <taxon>Sar</taxon>
        <taxon>Stramenopiles</taxon>
        <taxon>Oomycota</taxon>
        <taxon>Peronosporomycetes</taxon>
        <taxon>Peronosporales</taxon>
        <taxon>Peronosporaceae</taxon>
        <taxon>Phytophthora</taxon>
    </lineage>
</organism>
<dbReference type="Proteomes" id="UP000435112">
    <property type="component" value="Unassembled WGS sequence"/>
</dbReference>
<evidence type="ECO:0000313" key="6">
    <source>
        <dbReference type="Proteomes" id="UP000435112"/>
    </source>
</evidence>
<evidence type="ECO:0000313" key="1">
    <source>
        <dbReference type="EMBL" id="KAE8993808.1"/>
    </source>
</evidence>
<dbReference type="Proteomes" id="UP000429607">
    <property type="component" value="Unassembled WGS sequence"/>
</dbReference>
<evidence type="ECO:0000313" key="2">
    <source>
        <dbReference type="EMBL" id="KAE8996805.1"/>
    </source>
</evidence>
<comment type="caution">
    <text evidence="1">The sequence shown here is derived from an EMBL/GenBank/DDBJ whole genome shotgun (WGS) entry which is preliminary data.</text>
</comment>
<dbReference type="EMBL" id="QXFV01001872">
    <property type="protein sequence ID" value="KAE8996805.1"/>
    <property type="molecule type" value="Genomic_DNA"/>
</dbReference>
<protein>
    <submittedName>
        <fullName evidence="1">Uncharacterized protein</fullName>
    </submittedName>
</protein>
<dbReference type="EMBL" id="QXFU01001888">
    <property type="protein sequence ID" value="KAE8993808.1"/>
    <property type="molecule type" value="Genomic_DNA"/>
</dbReference>
<evidence type="ECO:0000313" key="4">
    <source>
        <dbReference type="Proteomes" id="UP000429607"/>
    </source>
</evidence>
<dbReference type="Proteomes" id="UP000434957">
    <property type="component" value="Unassembled WGS sequence"/>
</dbReference>
<dbReference type="AlphaFoldDB" id="A0A6A3JJZ2"/>
<evidence type="ECO:0000313" key="3">
    <source>
        <dbReference type="EMBL" id="KAE9309938.1"/>
    </source>
</evidence>
<evidence type="ECO:0000313" key="5">
    <source>
        <dbReference type="Proteomes" id="UP000434957"/>
    </source>
</evidence>